<accession>A0A0F8YR21</accession>
<dbReference type="Gene3D" id="1.10.10.10">
    <property type="entry name" value="Winged helix-like DNA-binding domain superfamily/Winged helix DNA-binding domain"/>
    <property type="match status" value="1"/>
</dbReference>
<dbReference type="SUPFAM" id="SSF46785">
    <property type="entry name" value="Winged helix' DNA-binding domain"/>
    <property type="match status" value="1"/>
</dbReference>
<dbReference type="InterPro" id="IPR036390">
    <property type="entry name" value="WH_DNA-bd_sf"/>
</dbReference>
<evidence type="ECO:0000313" key="1">
    <source>
        <dbReference type="EMBL" id="KKK56589.1"/>
    </source>
</evidence>
<dbReference type="EMBL" id="LAZR01064916">
    <property type="protein sequence ID" value="KKK56589.1"/>
    <property type="molecule type" value="Genomic_DNA"/>
</dbReference>
<gene>
    <name evidence="1" type="ORF">LCGC14_3063000</name>
</gene>
<organism evidence="1">
    <name type="scientific">marine sediment metagenome</name>
    <dbReference type="NCBI Taxonomy" id="412755"/>
    <lineage>
        <taxon>unclassified sequences</taxon>
        <taxon>metagenomes</taxon>
        <taxon>ecological metagenomes</taxon>
    </lineage>
</organism>
<dbReference type="Pfam" id="PF12840">
    <property type="entry name" value="HTH_20"/>
    <property type="match status" value="1"/>
</dbReference>
<name>A0A0F8YR21_9ZZZZ</name>
<sequence>MTKKEKKKKKPIFEKVGIVFRSPVRADILKELSEAPQRPIKLAENIDVPKQNLNYHLNALKRGGIIQTSRAEFTEAELPKGKGTRINGRSESGKIQAAYGVELTKNGKNIVNQFINPLYEEEKNKKNEKEDD</sequence>
<reference evidence="1" key="1">
    <citation type="journal article" date="2015" name="Nature">
        <title>Complex archaea that bridge the gap between prokaryotes and eukaryotes.</title>
        <authorList>
            <person name="Spang A."/>
            <person name="Saw J.H."/>
            <person name="Jorgensen S.L."/>
            <person name="Zaremba-Niedzwiedzka K."/>
            <person name="Martijn J."/>
            <person name="Lind A.E."/>
            <person name="van Eijk R."/>
            <person name="Schleper C."/>
            <person name="Guy L."/>
            <person name="Ettema T.J."/>
        </authorList>
    </citation>
    <scope>NUCLEOTIDE SEQUENCE</scope>
</reference>
<dbReference type="AlphaFoldDB" id="A0A0F8YR21"/>
<dbReference type="InterPro" id="IPR036388">
    <property type="entry name" value="WH-like_DNA-bd_sf"/>
</dbReference>
<comment type="caution">
    <text evidence="1">The sequence shown here is derived from an EMBL/GenBank/DDBJ whole genome shotgun (WGS) entry which is preliminary data.</text>
</comment>
<evidence type="ECO:0008006" key="2">
    <source>
        <dbReference type="Google" id="ProtNLM"/>
    </source>
</evidence>
<dbReference type="CDD" id="cd00090">
    <property type="entry name" value="HTH_ARSR"/>
    <property type="match status" value="1"/>
</dbReference>
<dbReference type="InterPro" id="IPR011991">
    <property type="entry name" value="ArsR-like_HTH"/>
</dbReference>
<proteinExistence type="predicted"/>
<protein>
    <recommendedName>
        <fullName evidence="2">HTH arsR-type domain-containing protein</fullName>
    </recommendedName>
</protein>